<keyword evidence="3" id="KW-1185">Reference proteome</keyword>
<feature type="signal peptide" evidence="1">
    <location>
        <begin position="1"/>
        <end position="19"/>
    </location>
</feature>
<evidence type="ECO:0000256" key="1">
    <source>
        <dbReference type="SAM" id="SignalP"/>
    </source>
</evidence>
<accession>A0ABW9J3E6</accession>
<dbReference type="EMBL" id="SSHJ02000005">
    <property type="protein sequence ID" value="MFN0255024.1"/>
    <property type="molecule type" value="Genomic_DNA"/>
</dbReference>
<gene>
    <name evidence="2" type="ORF">E6A44_005535</name>
</gene>
<keyword evidence="1" id="KW-0732">Signal</keyword>
<feature type="chain" id="PRO_5047425094" evidence="1">
    <location>
        <begin position="20"/>
        <end position="251"/>
    </location>
</feature>
<dbReference type="Proteomes" id="UP001517247">
    <property type="component" value="Unassembled WGS sequence"/>
</dbReference>
<protein>
    <submittedName>
        <fullName evidence="2">Outer membrane beta-barrel protein</fullName>
    </submittedName>
</protein>
<sequence>MKKMLLTVAVAMVSLYASAQESENSDFKPTKGSFATELNFNPFKGNLSFNNVLNQVKGRYFLSPQLALRLGFNINTLDSTQNYGTPYGSQASFTNDKRTSNSFGLNFGIEKHFKGTKRLSPYIGVDAFWGTKSTKQESSNNASTTTIKNAWITYQYIQSPNPPYYYTTVTSVTENAYSRFGVTAVAGFDFYMAKNFFLGYEFNLGYSKTSYKTPEVTVTGQNTPVPSFYSNNSTSKFGTSLVNGIRIGYLF</sequence>
<evidence type="ECO:0000313" key="3">
    <source>
        <dbReference type="Proteomes" id="UP001517247"/>
    </source>
</evidence>
<comment type="caution">
    <text evidence="2">The sequence shown here is derived from an EMBL/GenBank/DDBJ whole genome shotgun (WGS) entry which is preliminary data.</text>
</comment>
<name>A0ABW9J3E6_9SPHI</name>
<evidence type="ECO:0000313" key="2">
    <source>
        <dbReference type="EMBL" id="MFN0255024.1"/>
    </source>
</evidence>
<organism evidence="2 3">
    <name type="scientific">Pedobacter ureilyticus</name>
    <dbReference type="NCBI Taxonomy" id="1393051"/>
    <lineage>
        <taxon>Bacteria</taxon>
        <taxon>Pseudomonadati</taxon>
        <taxon>Bacteroidota</taxon>
        <taxon>Sphingobacteriia</taxon>
        <taxon>Sphingobacteriales</taxon>
        <taxon>Sphingobacteriaceae</taxon>
        <taxon>Pedobacter</taxon>
    </lineage>
</organism>
<reference evidence="2 3" key="1">
    <citation type="submission" date="2024-12" db="EMBL/GenBank/DDBJ databases">
        <authorList>
            <person name="Hu S."/>
        </authorList>
    </citation>
    <scope>NUCLEOTIDE SEQUENCE [LARGE SCALE GENOMIC DNA]</scope>
    <source>
        <strain evidence="2 3">THG-T11</strain>
    </source>
</reference>
<proteinExistence type="predicted"/>
<dbReference type="RefSeq" id="WP_138722170.1">
    <property type="nucleotide sequence ID" value="NZ_SSHJ02000005.1"/>
</dbReference>